<keyword evidence="2" id="KW-0472">Membrane</keyword>
<dbReference type="EMBL" id="CP081070">
    <property type="protein sequence ID" value="UWQ53893.1"/>
    <property type="molecule type" value="Genomic_DNA"/>
</dbReference>
<dbReference type="RefSeq" id="WP_259971376.1">
    <property type="nucleotide sequence ID" value="NZ_CP081070.1"/>
</dbReference>
<feature type="transmembrane region" description="Helical" evidence="2">
    <location>
        <begin position="6"/>
        <end position="24"/>
    </location>
</feature>
<name>A0A9Q9HEZ4_LEICA</name>
<evidence type="ECO:0000313" key="3">
    <source>
        <dbReference type="EMBL" id="UWQ53893.1"/>
    </source>
</evidence>
<evidence type="ECO:0000256" key="1">
    <source>
        <dbReference type="SAM" id="MobiDB-lite"/>
    </source>
</evidence>
<feature type="compositionally biased region" description="Low complexity" evidence="1">
    <location>
        <begin position="112"/>
        <end position="125"/>
    </location>
</feature>
<feature type="region of interest" description="Disordered" evidence="1">
    <location>
        <begin position="95"/>
        <end position="148"/>
    </location>
</feature>
<feature type="compositionally biased region" description="Low complexity" evidence="1">
    <location>
        <begin position="95"/>
        <end position="105"/>
    </location>
</feature>
<evidence type="ECO:0000256" key="2">
    <source>
        <dbReference type="SAM" id="Phobius"/>
    </source>
</evidence>
<dbReference type="Proteomes" id="UP001058713">
    <property type="component" value="Chromosome"/>
</dbReference>
<sequence length="148" mass="15513">MDIIADILLAAGALGAGFYCLVLSRRLKRFNDLEKGVGGAVAVLSAQVDDLNKSLQSAQQVSDGSSKALQQLTGRAESVAQRLELMMASMHDIPEAGTAAPAAEPAAEDEAMAAAYEAESKPAAADQEEAKPSGLMFVRHNRSQNRVA</sequence>
<keyword evidence="2" id="KW-1133">Transmembrane helix</keyword>
<dbReference type="KEGG" id="lcae:K3721_18250"/>
<keyword evidence="2" id="KW-0812">Transmembrane</keyword>
<dbReference type="AlphaFoldDB" id="A0A9Q9HEZ4"/>
<protein>
    <submittedName>
        <fullName evidence="3">Uncharacterized protein</fullName>
    </submittedName>
</protein>
<evidence type="ECO:0000313" key="4">
    <source>
        <dbReference type="Proteomes" id="UP001058713"/>
    </source>
</evidence>
<gene>
    <name evidence="3" type="ORF">K3721_18250</name>
</gene>
<organism evidence="3 4">
    <name type="scientific">Leisingera caerulea</name>
    <name type="common">Phaeobacter caeruleus</name>
    <dbReference type="NCBI Taxonomy" id="506591"/>
    <lineage>
        <taxon>Bacteria</taxon>
        <taxon>Pseudomonadati</taxon>
        <taxon>Pseudomonadota</taxon>
        <taxon>Alphaproteobacteria</taxon>
        <taxon>Rhodobacterales</taxon>
        <taxon>Roseobacteraceae</taxon>
        <taxon>Leisingera</taxon>
    </lineage>
</organism>
<reference evidence="3" key="1">
    <citation type="submission" date="2021-08" db="EMBL/GenBank/DDBJ databases">
        <authorList>
            <person name="Nwanade C."/>
            <person name="Wang M."/>
            <person name="Masoudi A."/>
            <person name="Yu Z."/>
            <person name="Liu J."/>
        </authorList>
    </citation>
    <scope>NUCLEOTIDE SEQUENCE</scope>
    <source>
        <strain evidence="3">S122</strain>
    </source>
</reference>
<accession>A0A9Q9HEZ4</accession>
<proteinExistence type="predicted"/>
<feature type="compositionally biased region" description="Basic residues" evidence="1">
    <location>
        <begin position="139"/>
        <end position="148"/>
    </location>
</feature>